<feature type="region of interest" description="Disordered" evidence="1">
    <location>
        <begin position="91"/>
        <end position="119"/>
    </location>
</feature>
<evidence type="ECO:0000313" key="3">
    <source>
        <dbReference type="EMBL" id="ETO14684.1"/>
    </source>
</evidence>
<feature type="compositionally biased region" description="Basic and acidic residues" evidence="1">
    <location>
        <begin position="91"/>
        <end position="117"/>
    </location>
</feature>
<keyword evidence="2" id="KW-0812">Transmembrane</keyword>
<keyword evidence="4" id="KW-1185">Reference proteome</keyword>
<dbReference type="Proteomes" id="UP000023152">
    <property type="component" value="Unassembled WGS sequence"/>
</dbReference>
<protein>
    <submittedName>
        <fullName evidence="3">Dilute domain-containing protein</fullName>
    </submittedName>
</protein>
<keyword evidence="2" id="KW-0472">Membrane</keyword>
<dbReference type="AlphaFoldDB" id="X6MLC7"/>
<proteinExistence type="predicted"/>
<gene>
    <name evidence="3" type="ORF">RFI_22683</name>
</gene>
<feature type="transmembrane region" description="Helical" evidence="2">
    <location>
        <begin position="28"/>
        <end position="48"/>
    </location>
</feature>
<evidence type="ECO:0000256" key="1">
    <source>
        <dbReference type="SAM" id="MobiDB-lite"/>
    </source>
</evidence>
<evidence type="ECO:0000313" key="4">
    <source>
        <dbReference type="Proteomes" id="UP000023152"/>
    </source>
</evidence>
<sequence>MYIISVLLCYSFVIEVIAYYSKEEVKASIVMMGTCHGSIFIICAVFMLRLYTVYQRLETAQNNLLRRYDNKIMEPRVPGEKAGKTMIERVQEEKKEEEKAKEKAKEMMKERSTRMSETEMNVKSLSIRVDEAKEIVISSTITPIPDNQNGNVNVNGNVNGLVIPTIQEQEEKNVQTKEVKQIVDNGKTNADDEYEDEDIVMSRDVNSVRSTSYNISLSSSAIEHNNNNNNNNNNLQKSIPLFLQAKLSSAHPQCCPWITATLFQTHLQMVYVVSAVVVTSLSLFQTIVWCAAMFSSNRTPHVSNILYWMMLFPWGVLLLNLAYLLRKTIRANDEIGSIQECIVTAVATYSLGLWWTFQWIEQQVNAPTDHNILQPSALHYHWSFVIIHFLFGFIGSYMFASPLLRLLQFHRRSNRNITTKLETKASASASALMNKEDLKKFATNASGTLDRSHIHALERIREKLNRRVQLHEYLTSEMTDEYDFFAQFLSQCYAMENLSFFVHALIFRSMVLDLHSQLTTNGRFKTFDTFYPHGRKEIFRLNFSYLTDIQKGYQAYIDASKQTQTNNHDTHQWVDLGPVLFFLFLCFILYMYTYAY</sequence>
<organism evidence="3 4">
    <name type="scientific">Reticulomyxa filosa</name>
    <dbReference type="NCBI Taxonomy" id="46433"/>
    <lineage>
        <taxon>Eukaryota</taxon>
        <taxon>Sar</taxon>
        <taxon>Rhizaria</taxon>
        <taxon>Retaria</taxon>
        <taxon>Foraminifera</taxon>
        <taxon>Monothalamids</taxon>
        <taxon>Reticulomyxidae</taxon>
        <taxon>Reticulomyxa</taxon>
    </lineage>
</organism>
<feature type="transmembrane region" description="Helical" evidence="2">
    <location>
        <begin position="380"/>
        <end position="407"/>
    </location>
</feature>
<reference evidence="3 4" key="1">
    <citation type="journal article" date="2013" name="Curr. Biol.">
        <title>The Genome of the Foraminiferan Reticulomyxa filosa.</title>
        <authorList>
            <person name="Glockner G."/>
            <person name="Hulsmann N."/>
            <person name="Schleicher M."/>
            <person name="Noegel A.A."/>
            <person name="Eichinger L."/>
            <person name="Gallinger C."/>
            <person name="Pawlowski J."/>
            <person name="Sierra R."/>
            <person name="Euteneuer U."/>
            <person name="Pillet L."/>
            <person name="Moustafa A."/>
            <person name="Platzer M."/>
            <person name="Groth M."/>
            <person name="Szafranski K."/>
            <person name="Schliwa M."/>
        </authorList>
    </citation>
    <scope>NUCLEOTIDE SEQUENCE [LARGE SCALE GENOMIC DNA]</scope>
</reference>
<feature type="transmembrane region" description="Helical" evidence="2">
    <location>
        <begin position="573"/>
        <end position="592"/>
    </location>
</feature>
<feature type="transmembrane region" description="Helical" evidence="2">
    <location>
        <begin position="270"/>
        <end position="294"/>
    </location>
</feature>
<feature type="transmembrane region" description="Helical" evidence="2">
    <location>
        <begin position="337"/>
        <end position="360"/>
    </location>
</feature>
<keyword evidence="2" id="KW-1133">Transmembrane helix</keyword>
<evidence type="ECO:0000256" key="2">
    <source>
        <dbReference type="SAM" id="Phobius"/>
    </source>
</evidence>
<accession>X6MLC7</accession>
<dbReference type="EMBL" id="ASPP01019860">
    <property type="protein sequence ID" value="ETO14684.1"/>
    <property type="molecule type" value="Genomic_DNA"/>
</dbReference>
<feature type="transmembrane region" description="Helical" evidence="2">
    <location>
        <begin position="306"/>
        <end position="325"/>
    </location>
</feature>
<name>X6MLC7_RETFI</name>
<comment type="caution">
    <text evidence="3">The sequence shown here is derived from an EMBL/GenBank/DDBJ whole genome shotgun (WGS) entry which is preliminary data.</text>
</comment>